<gene>
    <name evidence="2" type="ORF">JOM49_007100</name>
</gene>
<sequence>MTLRRSLTSLVVALASALTVTGGAMAAAETTGQQRSEGTLSATSWGYVDSAAPTTAHFKPSGNLPIGTWDNTPHRQRSYVNFDLSSLRGAPFTTVLLSAGETYYVGCDSRATEVWRTSAYTKQSTWENRPAERTRVASRGGDGTCIDNDATFDVTTAVRDAVEHDLRHLTLGFRVAEAHEADPAFYRLIEAPATLRVVNNAPPAVPTDLRTNDEPCAKDGTGALASHQLKLSAQVSDPDGDSTSGQFTWWPVADPSQRHTGAGPGSPAAAYPDTWDLADGTYAWEVHAQDSWGAKSSTVGPCRFTVDRTDPNAPAVVSATYPAGAEGGGVGVAGEFTFSPNGSTDVVRYDYDFGFGGNTREIAAGPDGAATVSFTPTTNGWHSAVVRAWDRAGNLSLTTYYSFQVKETRPAVTSDRYPPQGGPDGGIGVPGVFRFAPGMPNVVAYDYRLDDGASATVAAGHDGVAEVTITPATGGEHVLFVRSTDTSGVTSPEREYRFLVDASPVVSGPENVDLGTSATYTATPRMPDVVEYDYWFASAESTKWTVKANAGGTATLPVEFTSAEVNLLRVQARDASGGLSPVTEKRLSLNTWRPAIGYEGDIGTEGGAATFTFTTPMPNAVEFEYWLKADPATRWTVPVSGNTATVSYSPPRAGDYEMVVRARNTAGVWSSTGNITWTATNDPTVTSKEFQANGRVFPGTFALEARQPGAVAFEYSFNWGPFQRVAAENGRYLLAWTPPLPPEGSAYHNLRVRTVTADEVSSQENSYGFGISSAPYVSSEEYPEGDWSGGVGVPGTFTFTPGMPGIVSYTYHVRNDRGAVTEDFTVPADSSGAGTMTWTPPDRGIYSVIVRGNTADGTKSAGIGYSVYVN</sequence>
<evidence type="ECO:0000313" key="2">
    <source>
        <dbReference type="EMBL" id="MBP2185574.1"/>
    </source>
</evidence>
<comment type="caution">
    <text evidence="2">The sequence shown here is derived from an EMBL/GenBank/DDBJ whole genome shotgun (WGS) entry which is preliminary data.</text>
</comment>
<proteinExistence type="predicted"/>
<protein>
    <recommendedName>
        <fullName evidence="4">PKD domain-containing protein</fullName>
    </recommendedName>
</protein>
<dbReference type="RefSeq" id="WP_209668441.1">
    <property type="nucleotide sequence ID" value="NZ_JAGGMS010000001.1"/>
</dbReference>
<accession>A0ABS4Q3A9</accession>
<evidence type="ECO:0000256" key="1">
    <source>
        <dbReference type="SAM" id="SignalP"/>
    </source>
</evidence>
<reference evidence="2 3" key="1">
    <citation type="submission" date="2021-03" db="EMBL/GenBank/DDBJ databases">
        <title>Sequencing the genomes of 1000 actinobacteria strains.</title>
        <authorList>
            <person name="Klenk H.-P."/>
        </authorList>
    </citation>
    <scope>NUCLEOTIDE SEQUENCE [LARGE SCALE GENOMIC DNA]</scope>
    <source>
        <strain evidence="2 3">DSM 45510</strain>
    </source>
</reference>
<dbReference type="Proteomes" id="UP000741013">
    <property type="component" value="Unassembled WGS sequence"/>
</dbReference>
<keyword evidence="3" id="KW-1185">Reference proteome</keyword>
<keyword evidence="1" id="KW-0732">Signal</keyword>
<evidence type="ECO:0008006" key="4">
    <source>
        <dbReference type="Google" id="ProtNLM"/>
    </source>
</evidence>
<feature type="chain" id="PRO_5046543804" description="PKD domain-containing protein" evidence="1">
    <location>
        <begin position="27"/>
        <end position="870"/>
    </location>
</feature>
<dbReference type="NCBIfam" id="NF033679">
    <property type="entry name" value="DNRLRE_dom"/>
    <property type="match status" value="1"/>
</dbReference>
<name>A0ABS4Q3A9_9PSEU</name>
<dbReference type="EMBL" id="JAGGMS010000001">
    <property type="protein sequence ID" value="MBP2185574.1"/>
    <property type="molecule type" value="Genomic_DNA"/>
</dbReference>
<evidence type="ECO:0000313" key="3">
    <source>
        <dbReference type="Proteomes" id="UP000741013"/>
    </source>
</evidence>
<feature type="signal peptide" evidence="1">
    <location>
        <begin position="1"/>
        <end position="26"/>
    </location>
</feature>
<organism evidence="2 3">
    <name type="scientific">Amycolatopsis magusensis</name>
    <dbReference type="NCBI Taxonomy" id="882444"/>
    <lineage>
        <taxon>Bacteria</taxon>
        <taxon>Bacillati</taxon>
        <taxon>Actinomycetota</taxon>
        <taxon>Actinomycetes</taxon>
        <taxon>Pseudonocardiales</taxon>
        <taxon>Pseudonocardiaceae</taxon>
        <taxon>Amycolatopsis</taxon>
    </lineage>
</organism>